<proteinExistence type="predicted"/>
<reference evidence="2 3" key="1">
    <citation type="journal article" date="2024" name="BMC Biol.">
        <title>Comparative genomics of Ascetosporea gives new insight into the evolutionary basis for animal parasitism in Rhizaria.</title>
        <authorList>
            <person name="Hiltunen Thoren M."/>
            <person name="Onut-Brannstrom I."/>
            <person name="Alfjorden A."/>
            <person name="Peckova H."/>
            <person name="Swords F."/>
            <person name="Hooper C."/>
            <person name="Holzer A.S."/>
            <person name="Bass D."/>
            <person name="Burki F."/>
        </authorList>
    </citation>
    <scope>NUCLEOTIDE SEQUENCE [LARGE SCALE GENOMIC DNA]</scope>
    <source>
        <strain evidence="2">20-A016</strain>
    </source>
</reference>
<name>A0ABV2AH04_9EUKA</name>
<gene>
    <name evidence="2" type="ORF">MHBO_000684</name>
</gene>
<protein>
    <submittedName>
        <fullName evidence="2">Uncharacterized protein</fullName>
    </submittedName>
</protein>
<evidence type="ECO:0000313" key="2">
    <source>
        <dbReference type="EMBL" id="MES1918774.1"/>
    </source>
</evidence>
<accession>A0ABV2AH04</accession>
<keyword evidence="3" id="KW-1185">Reference proteome</keyword>
<sequence>MIDKPIFASNISINSLLVYVIPNKDLSQNSQFQTKVDESLRTLSNISSEKTENFDFDFKIFIDEVHFGVLNVNNHSVLPISKEEKFGKFKEKKTSLSAKDIFVFIAENELETKNSDLVKIKCIFSTLQNNQQSLENQENCGNSDISLEKPLFFWNKENANFLNLKIFKRTPLLQPSTKSVKDNVFGDLKIKKMSICFDILDVVERFKMLSGNKFNYRKMKNFIVYFKNGDLEEKFSSKENEFVFRFLLEDLEFVVYNKMKKFAEIQLNNLKFSNQKNLLISSRNRKLITPFLNLDKFGQISRELNFDQIKLSFKQNCLKLSKTVFGHYSDEENLVLAFFNENFDVKMAECFSADDSVVFMKEKMEKLNFTPEKILETFKESDYVKNGIENLIRFLNEKENWNLGKFTNLLKFGQNAFSEKILKFFKQNFKQISENVNLTKPKILSKNKQFLIFENKNLAVQTKLGKLNGCFRSENNLIFYDRSNDYSRFRCSSNKMNLKTPKSNFEKQFFLLKMNKNGENFENNFDLSFSYQPDSFLHSINLLKEQIQIQSNFVSDKNKPAKFDEKALKTAEEKVFGQEIESVLELERKINELKEQILMKDIVIKNYERQLENAFEELNNNIRNKNNNSFNIF</sequence>
<evidence type="ECO:0000313" key="3">
    <source>
        <dbReference type="Proteomes" id="UP001439008"/>
    </source>
</evidence>
<dbReference type="Proteomes" id="UP001439008">
    <property type="component" value="Unassembled WGS sequence"/>
</dbReference>
<dbReference type="EMBL" id="JBDODL010000122">
    <property type="protein sequence ID" value="MES1918774.1"/>
    <property type="molecule type" value="Genomic_DNA"/>
</dbReference>
<organism evidence="2 3">
    <name type="scientific">Bonamia ostreae</name>
    <dbReference type="NCBI Taxonomy" id="126728"/>
    <lineage>
        <taxon>Eukaryota</taxon>
        <taxon>Sar</taxon>
        <taxon>Rhizaria</taxon>
        <taxon>Endomyxa</taxon>
        <taxon>Ascetosporea</taxon>
        <taxon>Haplosporida</taxon>
        <taxon>Bonamia</taxon>
    </lineage>
</organism>
<feature type="coiled-coil region" evidence="1">
    <location>
        <begin position="576"/>
        <end position="628"/>
    </location>
</feature>
<evidence type="ECO:0000256" key="1">
    <source>
        <dbReference type="SAM" id="Coils"/>
    </source>
</evidence>
<keyword evidence="1" id="KW-0175">Coiled coil</keyword>
<comment type="caution">
    <text evidence="2">The sequence shown here is derived from an EMBL/GenBank/DDBJ whole genome shotgun (WGS) entry which is preliminary data.</text>
</comment>